<comment type="subcellular location">
    <subcellularLocation>
        <location evidence="7">Cytoplasm</location>
    </subcellularLocation>
</comment>
<dbReference type="NCBIfam" id="NF011486">
    <property type="entry name" value="PRK14896.1-1"/>
    <property type="match status" value="1"/>
</dbReference>
<evidence type="ECO:0000256" key="1">
    <source>
        <dbReference type="ARBA" id="ARBA00022490"/>
    </source>
</evidence>
<evidence type="ECO:0000256" key="6">
    <source>
        <dbReference type="ARBA" id="ARBA00022884"/>
    </source>
</evidence>
<reference evidence="10 11" key="1">
    <citation type="journal article" date="2019" name="Int. J. Syst. Evol. Microbiol.">
        <title>The Global Catalogue of Microorganisms (GCM) 10K type strain sequencing project: providing services to taxonomists for standard genome sequencing and annotation.</title>
        <authorList>
            <consortium name="The Broad Institute Genomics Platform"/>
            <consortium name="The Broad Institute Genome Sequencing Center for Infectious Disease"/>
            <person name="Wu L."/>
            <person name="Ma J."/>
        </authorList>
    </citation>
    <scope>NUCLEOTIDE SEQUENCE [LARGE SCALE GENOMIC DNA]</scope>
    <source>
        <strain evidence="10 11">CGMCC 1.10593</strain>
    </source>
</reference>
<feature type="binding site" evidence="7 8">
    <location>
        <position position="81"/>
    </location>
    <ligand>
        <name>S-adenosyl-L-methionine</name>
        <dbReference type="ChEBI" id="CHEBI:59789"/>
    </ligand>
</feature>
<dbReference type="SUPFAM" id="SSF53335">
    <property type="entry name" value="S-adenosyl-L-methionine-dependent methyltransferases"/>
    <property type="match status" value="1"/>
</dbReference>
<evidence type="ECO:0000256" key="7">
    <source>
        <dbReference type="HAMAP-Rule" id="MF_00607"/>
    </source>
</evidence>
<dbReference type="InterPro" id="IPR011530">
    <property type="entry name" value="rRNA_adenine_dimethylase"/>
</dbReference>
<feature type="binding site" evidence="7 8">
    <location>
        <position position="32"/>
    </location>
    <ligand>
        <name>S-adenosyl-L-methionine</name>
        <dbReference type="ChEBI" id="CHEBI:59789"/>
    </ligand>
</feature>
<evidence type="ECO:0000313" key="11">
    <source>
        <dbReference type="Proteomes" id="UP001597052"/>
    </source>
</evidence>
<organism evidence="10 11">
    <name type="scientific">Halohasta litorea</name>
    <dbReference type="NCBI Taxonomy" id="869891"/>
    <lineage>
        <taxon>Archaea</taxon>
        <taxon>Methanobacteriati</taxon>
        <taxon>Methanobacteriota</taxon>
        <taxon>Stenosarchaea group</taxon>
        <taxon>Halobacteria</taxon>
        <taxon>Halobacteriales</taxon>
        <taxon>Haloferacaceae</taxon>
        <taxon>Halohasta</taxon>
    </lineage>
</organism>
<dbReference type="PANTHER" id="PTHR11727:SF7">
    <property type="entry name" value="DIMETHYLADENOSINE TRANSFERASE-RELATED"/>
    <property type="match status" value="1"/>
</dbReference>
<dbReference type="SMART" id="SM00650">
    <property type="entry name" value="rADc"/>
    <property type="match status" value="1"/>
</dbReference>
<evidence type="ECO:0000256" key="4">
    <source>
        <dbReference type="ARBA" id="ARBA00022679"/>
    </source>
</evidence>
<proteinExistence type="inferred from homology"/>
<evidence type="ECO:0000313" key="10">
    <source>
        <dbReference type="EMBL" id="MFD1643004.1"/>
    </source>
</evidence>
<keyword evidence="1 7" id="KW-0963">Cytoplasm</keyword>
<dbReference type="PANTHER" id="PTHR11727">
    <property type="entry name" value="DIMETHYLADENOSINE TRANSFERASE"/>
    <property type="match status" value="1"/>
</dbReference>
<dbReference type="GO" id="GO:0005737">
    <property type="term" value="C:cytoplasm"/>
    <property type="evidence" value="ECO:0007669"/>
    <property type="project" value="UniProtKB-SubCell"/>
</dbReference>
<accession>A0ABD6DCT6</accession>
<feature type="domain" description="Ribosomal RNA adenine methylase transferase N-terminal" evidence="9">
    <location>
        <begin position="39"/>
        <end position="206"/>
    </location>
</feature>
<dbReference type="InterPro" id="IPR020598">
    <property type="entry name" value="rRNA_Ade_methylase_Trfase_N"/>
</dbReference>
<dbReference type="EC" id="2.1.1.-" evidence="7"/>
<feature type="binding site" evidence="7 8">
    <location>
        <position position="109"/>
    </location>
    <ligand>
        <name>S-adenosyl-L-methionine</name>
        <dbReference type="ChEBI" id="CHEBI:59789"/>
    </ligand>
</feature>
<dbReference type="InterPro" id="IPR001737">
    <property type="entry name" value="KsgA/Erm"/>
</dbReference>
<dbReference type="Pfam" id="PF00398">
    <property type="entry name" value="RrnaAD"/>
    <property type="match status" value="1"/>
</dbReference>
<dbReference type="Gene3D" id="3.40.50.150">
    <property type="entry name" value="Vaccinia Virus protein VP39"/>
    <property type="match status" value="1"/>
</dbReference>
<dbReference type="PROSITE" id="PS51689">
    <property type="entry name" value="SAM_RNA_A_N6_MT"/>
    <property type="match status" value="1"/>
</dbReference>
<protein>
    <recommendedName>
        <fullName evidence="7">Probable ribosomal RNA small subunit methyltransferase A</fullName>
        <ecNumber evidence="7">2.1.1.-</ecNumber>
    </recommendedName>
    <alternativeName>
        <fullName evidence="7">16S rRNA dimethyladenosine transferase</fullName>
    </alternativeName>
    <alternativeName>
        <fullName evidence="7">16S rRNA dimethylase</fullName>
    </alternativeName>
    <alternativeName>
        <fullName evidence="7">S-adenosylmethionine-6-N',N'-adenosyl(rRNA) dimethyltransferase</fullName>
    </alternativeName>
</protein>
<sequence length="294" mass="31890">MTVSDRTDVGSRDPAALIRRAGERGNPDFDQHFLVDDRVVDRIPTFLPAESDTSHVLEIGGGPGILTDRLLAVADRVTVIERDPTFADHLREEFAAAREADRLTVIEGDALEVDLPEFSACVSNLPYSASSEIAFRLLPLGKPLVLMFQKEFADRMAAESGSDEYGRLSVSAQHYADVEVVEYVPNTAFDPQPAVQSAIVRLTPRAPDYEVDDETFFLDFVKAIFTQRRKTIRNGIRNTAHISGLDDPAAVVEAADEELLGRRAGNVAPAEFAALAAVAAEYGIDGGDSTANGD</sequence>
<evidence type="ECO:0000256" key="2">
    <source>
        <dbReference type="ARBA" id="ARBA00022552"/>
    </source>
</evidence>
<dbReference type="RefSeq" id="WP_256396467.1">
    <property type="nucleotide sequence ID" value="NZ_JANHDJ010000004.1"/>
</dbReference>
<dbReference type="NCBIfam" id="TIGR00755">
    <property type="entry name" value="ksgA"/>
    <property type="match status" value="1"/>
</dbReference>
<dbReference type="AlphaFoldDB" id="A0ABD6DCT6"/>
<name>A0ABD6DCT6_9EURY</name>
<keyword evidence="2 7" id="KW-0698">rRNA processing</keyword>
<dbReference type="GO" id="GO:0003723">
    <property type="term" value="F:RNA binding"/>
    <property type="evidence" value="ECO:0007669"/>
    <property type="project" value="UniProtKB-UniRule"/>
</dbReference>
<dbReference type="GO" id="GO:0000179">
    <property type="term" value="F:rRNA (adenine-N6,N6-)-dimethyltransferase activity"/>
    <property type="evidence" value="ECO:0007669"/>
    <property type="project" value="UniProtKB-UniRule"/>
</dbReference>
<evidence type="ECO:0000256" key="5">
    <source>
        <dbReference type="ARBA" id="ARBA00022691"/>
    </source>
</evidence>
<comment type="function">
    <text evidence="7">Specifically dimethylates two adjacent adenosines in the loop of a conserved hairpin near the 3'-end of 16S rRNA in the 30S particle. May play a critical role in biogenesis of 30S subunits.</text>
</comment>
<comment type="caution">
    <text evidence="10">The sequence shown here is derived from an EMBL/GenBank/DDBJ whole genome shotgun (WGS) entry which is preliminary data.</text>
</comment>
<dbReference type="EMBL" id="JBHUDM010000004">
    <property type="protein sequence ID" value="MFD1643004.1"/>
    <property type="molecule type" value="Genomic_DNA"/>
</dbReference>
<feature type="binding site" evidence="7 8">
    <location>
        <position position="124"/>
    </location>
    <ligand>
        <name>S-adenosyl-L-methionine</name>
        <dbReference type="ChEBI" id="CHEBI:59789"/>
    </ligand>
</feature>
<dbReference type="InterPro" id="IPR023165">
    <property type="entry name" value="rRNA_Ade_diMease-like_C"/>
</dbReference>
<dbReference type="Proteomes" id="UP001597052">
    <property type="component" value="Unassembled WGS sequence"/>
</dbReference>
<evidence type="ECO:0000256" key="3">
    <source>
        <dbReference type="ARBA" id="ARBA00022603"/>
    </source>
</evidence>
<dbReference type="PROSITE" id="PS01131">
    <property type="entry name" value="RRNA_A_DIMETH"/>
    <property type="match status" value="1"/>
</dbReference>
<feature type="binding site" evidence="7 8">
    <location>
        <position position="60"/>
    </location>
    <ligand>
        <name>S-adenosyl-L-methionine</name>
        <dbReference type="ChEBI" id="CHEBI:59789"/>
    </ligand>
</feature>
<dbReference type="HAMAP" id="MF_00607">
    <property type="entry name" value="16SrRNA_methyltr_A"/>
    <property type="match status" value="1"/>
</dbReference>
<dbReference type="InterPro" id="IPR029063">
    <property type="entry name" value="SAM-dependent_MTases_sf"/>
</dbReference>
<dbReference type="CDD" id="cd02440">
    <property type="entry name" value="AdoMet_MTases"/>
    <property type="match status" value="1"/>
</dbReference>
<keyword evidence="11" id="KW-1185">Reference proteome</keyword>
<keyword evidence="5 7" id="KW-0949">S-adenosyl-L-methionine</keyword>
<keyword evidence="6 7" id="KW-0694">RNA-binding</keyword>
<keyword evidence="3 7" id="KW-0489">Methyltransferase</keyword>
<feature type="binding site" evidence="7 8">
    <location>
        <position position="34"/>
    </location>
    <ligand>
        <name>S-adenosyl-L-methionine</name>
        <dbReference type="ChEBI" id="CHEBI:59789"/>
    </ligand>
</feature>
<evidence type="ECO:0000259" key="9">
    <source>
        <dbReference type="SMART" id="SM00650"/>
    </source>
</evidence>
<dbReference type="InterPro" id="IPR020596">
    <property type="entry name" value="rRNA_Ade_Mease_Trfase_CS"/>
</dbReference>
<keyword evidence="4 7" id="KW-0808">Transferase</keyword>
<gene>
    <name evidence="7" type="primary">rsmA</name>
    <name evidence="7" type="synonym">ksgA</name>
    <name evidence="10" type="ORF">ACFSBW_14100</name>
</gene>
<comment type="similarity">
    <text evidence="7">Belongs to the class I-like SAM-binding methyltransferase superfamily. rRNA adenine N(6)-methyltransferase family. RsmA subfamily.</text>
</comment>
<dbReference type="Gene3D" id="1.10.8.100">
    <property type="entry name" value="Ribosomal RNA adenine dimethylase-like, domain 2"/>
    <property type="match status" value="1"/>
</dbReference>
<evidence type="ECO:0000256" key="8">
    <source>
        <dbReference type="PROSITE-ProRule" id="PRU01026"/>
    </source>
</evidence>